<organism evidence="2 3">
    <name type="scientific">Durusdinium trenchii</name>
    <dbReference type="NCBI Taxonomy" id="1381693"/>
    <lineage>
        <taxon>Eukaryota</taxon>
        <taxon>Sar</taxon>
        <taxon>Alveolata</taxon>
        <taxon>Dinophyceae</taxon>
        <taxon>Suessiales</taxon>
        <taxon>Symbiodiniaceae</taxon>
        <taxon>Durusdinium</taxon>
    </lineage>
</organism>
<reference evidence="2 3" key="1">
    <citation type="submission" date="2024-02" db="EMBL/GenBank/DDBJ databases">
        <authorList>
            <person name="Chen Y."/>
            <person name="Shah S."/>
            <person name="Dougan E. K."/>
            <person name="Thang M."/>
            <person name="Chan C."/>
        </authorList>
    </citation>
    <scope>NUCLEOTIDE SEQUENCE [LARGE SCALE GENOMIC DNA]</scope>
</reference>
<proteinExistence type="predicted"/>
<evidence type="ECO:0000313" key="2">
    <source>
        <dbReference type="EMBL" id="CAK9033240.1"/>
    </source>
</evidence>
<protein>
    <submittedName>
        <fullName evidence="2">Uncharacterized protein</fullName>
    </submittedName>
</protein>
<gene>
    <name evidence="2" type="ORF">CCMP2556_LOCUS18991</name>
</gene>
<name>A0ABP0L2C1_9DINO</name>
<feature type="compositionally biased region" description="Basic and acidic residues" evidence="1">
    <location>
        <begin position="25"/>
        <end position="34"/>
    </location>
</feature>
<evidence type="ECO:0000256" key="1">
    <source>
        <dbReference type="SAM" id="MobiDB-lite"/>
    </source>
</evidence>
<comment type="caution">
    <text evidence="2">The sequence shown here is derived from an EMBL/GenBank/DDBJ whole genome shotgun (WGS) entry which is preliminary data.</text>
</comment>
<dbReference type="EMBL" id="CAXAMN010010979">
    <property type="protein sequence ID" value="CAK9033240.1"/>
    <property type="molecule type" value="Genomic_DNA"/>
</dbReference>
<evidence type="ECO:0000313" key="3">
    <source>
        <dbReference type="Proteomes" id="UP001642484"/>
    </source>
</evidence>
<feature type="region of interest" description="Disordered" evidence="1">
    <location>
        <begin position="1"/>
        <end position="35"/>
    </location>
</feature>
<sequence length="115" mass="12630">MGPRRVRPKSDRGEQDETGGLRGGRGAEGKRRDPQGVYFLGDEEAFRMANEAAKLIGDGGYDVQGNPALQRQARMQHQSILLKPGKAAEASAGWEGRRAVRELRACTPQGWRLIT</sequence>
<accession>A0ABP0L2C1</accession>
<dbReference type="Proteomes" id="UP001642484">
    <property type="component" value="Unassembled WGS sequence"/>
</dbReference>
<keyword evidence="3" id="KW-1185">Reference proteome</keyword>